<proteinExistence type="predicted"/>
<keyword evidence="3" id="KW-1185">Reference proteome</keyword>
<organism evidence="2 3">
    <name type="scientific">Portunus trituberculatus</name>
    <name type="common">Swimming crab</name>
    <name type="synonym">Neptunus trituberculatus</name>
    <dbReference type="NCBI Taxonomy" id="210409"/>
    <lineage>
        <taxon>Eukaryota</taxon>
        <taxon>Metazoa</taxon>
        <taxon>Ecdysozoa</taxon>
        <taxon>Arthropoda</taxon>
        <taxon>Crustacea</taxon>
        <taxon>Multicrustacea</taxon>
        <taxon>Malacostraca</taxon>
        <taxon>Eumalacostraca</taxon>
        <taxon>Eucarida</taxon>
        <taxon>Decapoda</taxon>
        <taxon>Pleocyemata</taxon>
        <taxon>Brachyura</taxon>
        <taxon>Eubrachyura</taxon>
        <taxon>Portunoidea</taxon>
        <taxon>Portunidae</taxon>
        <taxon>Portuninae</taxon>
        <taxon>Portunus</taxon>
    </lineage>
</organism>
<dbReference type="EMBL" id="VSRR010000522">
    <property type="protein sequence ID" value="MPC16631.1"/>
    <property type="molecule type" value="Genomic_DNA"/>
</dbReference>
<sequence length="169" mass="18371">MSPRTRWGRREVLRNGTGLIGTSLKAAAARALEAVISYLITGVVSSSRSCCSGRLHAAHTEHYSSSQPLCTCHVTRLNPCTRAHCFIRIPLGRRDGVLRYTATRDKQSGSDPPAGKTTPARIPLTPADMVPHLAFATQHDAPPTQSTGSVKLPVRPGLTRLKRLREVTR</sequence>
<reference evidence="2 3" key="1">
    <citation type="submission" date="2019-05" db="EMBL/GenBank/DDBJ databases">
        <title>Another draft genome of Portunus trituberculatus and its Hox gene families provides insights of decapod evolution.</title>
        <authorList>
            <person name="Jeong J.-H."/>
            <person name="Song I."/>
            <person name="Kim S."/>
            <person name="Choi T."/>
            <person name="Kim D."/>
            <person name="Ryu S."/>
            <person name="Kim W."/>
        </authorList>
    </citation>
    <scope>NUCLEOTIDE SEQUENCE [LARGE SCALE GENOMIC DNA]</scope>
    <source>
        <tissue evidence="2">Muscle</tissue>
    </source>
</reference>
<comment type="caution">
    <text evidence="2">The sequence shown here is derived from an EMBL/GenBank/DDBJ whole genome shotgun (WGS) entry which is preliminary data.</text>
</comment>
<evidence type="ECO:0000313" key="2">
    <source>
        <dbReference type="EMBL" id="MPC16631.1"/>
    </source>
</evidence>
<name>A0A5B7D5U2_PORTR</name>
<gene>
    <name evidence="2" type="ORF">E2C01_009461</name>
</gene>
<protein>
    <submittedName>
        <fullName evidence="2">Uncharacterized protein</fullName>
    </submittedName>
</protein>
<dbReference type="AlphaFoldDB" id="A0A5B7D5U2"/>
<dbReference type="Proteomes" id="UP000324222">
    <property type="component" value="Unassembled WGS sequence"/>
</dbReference>
<feature type="region of interest" description="Disordered" evidence="1">
    <location>
        <begin position="102"/>
        <end position="123"/>
    </location>
</feature>
<evidence type="ECO:0000313" key="3">
    <source>
        <dbReference type="Proteomes" id="UP000324222"/>
    </source>
</evidence>
<accession>A0A5B7D5U2</accession>
<evidence type="ECO:0000256" key="1">
    <source>
        <dbReference type="SAM" id="MobiDB-lite"/>
    </source>
</evidence>